<feature type="signal peptide" evidence="2">
    <location>
        <begin position="1"/>
        <end position="22"/>
    </location>
</feature>
<evidence type="ECO:0000256" key="1">
    <source>
        <dbReference type="SAM" id="MobiDB-lite"/>
    </source>
</evidence>
<accession>A0ABV8QNF1</accession>
<feature type="chain" id="PRO_5045573707" evidence="2">
    <location>
        <begin position="23"/>
        <end position="924"/>
    </location>
</feature>
<protein>
    <submittedName>
        <fullName evidence="3">Uncharacterized protein</fullName>
    </submittedName>
</protein>
<feature type="region of interest" description="Disordered" evidence="1">
    <location>
        <begin position="834"/>
        <end position="892"/>
    </location>
</feature>
<dbReference type="Proteomes" id="UP001595907">
    <property type="component" value="Unassembled WGS sequence"/>
</dbReference>
<gene>
    <name evidence="3" type="ORF">ACFOWM_02950</name>
</gene>
<keyword evidence="2" id="KW-0732">Signal</keyword>
<feature type="compositionally biased region" description="Polar residues" evidence="1">
    <location>
        <begin position="864"/>
        <end position="884"/>
    </location>
</feature>
<proteinExistence type="predicted"/>
<evidence type="ECO:0000256" key="2">
    <source>
        <dbReference type="SAM" id="SignalP"/>
    </source>
</evidence>
<reference evidence="4" key="1">
    <citation type="journal article" date="2019" name="Int. J. Syst. Evol. Microbiol.">
        <title>The Global Catalogue of Microorganisms (GCM) 10K type strain sequencing project: providing services to taxonomists for standard genome sequencing and annotation.</title>
        <authorList>
            <consortium name="The Broad Institute Genomics Platform"/>
            <consortium name="The Broad Institute Genome Sequencing Center for Infectious Disease"/>
            <person name="Wu L."/>
            <person name="Ma J."/>
        </authorList>
    </citation>
    <scope>NUCLEOTIDE SEQUENCE [LARGE SCALE GENOMIC DNA]</scope>
    <source>
        <strain evidence="4">CECT 8289</strain>
    </source>
</reference>
<keyword evidence="4" id="KW-1185">Reference proteome</keyword>
<sequence>MKKIISSAILAIALMNIGYAQAPNIFNYQGVARNPVGNALANKNITIRLSVRDNNANGAVVYSETRSITTNAFGLFNVQIGSGGATNVNGTIAAVNWASGTKFLQVEMDANGGSSFVALGTTQLASVPFALNATGAAPIGAAGGDLTGVYPNPTLITSGVTAGSYGNSANYPTFTVDAKGRVIVAGTLPLPTTLPPSGAAGGSLTGTYPNPTIANGAVNATMIAPGVIPTTLPPSGAAGGSLTGTYPNPTIANGAVNATMIAPGVIPTTLPPSGAAGGDLSATYPNPTVARLQTRPVSATAPNANDVLQWNGTTWAPTPLPASIGGSGTLNTVAKFTPNGNTIGNSQLFDDGTNVGVGNNIPAYKFDVLHAGSTGIRSRSSSSFSVVDIDANSGDAALRFAKAGTNLWNMRNRPADDYLEWFELGGGGSRMVIQRATGNVGIGETANPVYKLDVLHGGSTGIRSRSSSSFSVVDIDAASGDAALRFAKAGTNLWNMRNRPADDYFEWFELGGGGSRMVIQRATGNVGIGETANPTYKLDVLHGGSTGIRSRSSGSFSVVDIDAASGDAALRFAKAGTNLWNMRNRPADDYFEWFELGGGGSRMVIQRATGNVGIGETTNPTYKLDILHGGATGIRSRSSNTFSIIDIDANNGDAALRFAKAGVNQWNTRNNPGTDDYQIFELGGGGERLRIENTTGKVVVNGDFTAIGVKAFTMDYPLDPTNKILRHAAIESNEVLNVYSGNIQTDNNGKALVQLPEYFEKINKDFRYQLTVIGGTFAQAIISKEIANNTFEIATNQPNVKVSWEVKGVRNDARLQQFPFVAVEEKKAADKGKYIDPASYNQPESKRVGSQSGASSLDEVKATPMSNPKNVANANEPSSISNLKAATPPTKATVVGTQSIDVLPAAKKVVLQNESNKIAQSTDL</sequence>
<dbReference type="EMBL" id="JBHSCZ010000001">
    <property type="protein sequence ID" value="MFC4261825.1"/>
    <property type="molecule type" value="Genomic_DNA"/>
</dbReference>
<evidence type="ECO:0000313" key="3">
    <source>
        <dbReference type="EMBL" id="MFC4261825.1"/>
    </source>
</evidence>
<comment type="caution">
    <text evidence="3">The sequence shown here is derived from an EMBL/GenBank/DDBJ whole genome shotgun (WGS) entry which is preliminary data.</text>
</comment>
<feature type="compositionally biased region" description="Polar residues" evidence="1">
    <location>
        <begin position="839"/>
        <end position="855"/>
    </location>
</feature>
<organism evidence="3 4">
    <name type="scientific">Ferruginibacter yonginensis</name>
    <dbReference type="NCBI Taxonomy" id="1310416"/>
    <lineage>
        <taxon>Bacteria</taxon>
        <taxon>Pseudomonadati</taxon>
        <taxon>Bacteroidota</taxon>
        <taxon>Chitinophagia</taxon>
        <taxon>Chitinophagales</taxon>
        <taxon>Chitinophagaceae</taxon>
        <taxon>Ferruginibacter</taxon>
    </lineage>
</organism>
<evidence type="ECO:0000313" key="4">
    <source>
        <dbReference type="Proteomes" id="UP001595907"/>
    </source>
</evidence>
<dbReference type="RefSeq" id="WP_379706866.1">
    <property type="nucleotide sequence ID" value="NZ_JBHSCZ010000001.1"/>
</dbReference>
<name>A0ABV8QNF1_9BACT</name>